<dbReference type="InterPro" id="IPR055438">
    <property type="entry name" value="AstE_AspA_cat"/>
</dbReference>
<evidence type="ECO:0000313" key="7">
    <source>
        <dbReference type="EMBL" id="KKO09415.1"/>
    </source>
</evidence>
<dbReference type="SUPFAM" id="SSF53187">
    <property type="entry name" value="Zn-dependent exopeptidases"/>
    <property type="match status" value="1"/>
</dbReference>
<proteinExistence type="predicted"/>
<dbReference type="PANTHER" id="PTHR37326">
    <property type="entry name" value="BLL3975 PROTEIN"/>
    <property type="match status" value="1"/>
</dbReference>
<keyword evidence="4" id="KW-0862">Zinc</keyword>
<keyword evidence="3" id="KW-0378">Hydrolase</keyword>
<evidence type="ECO:0000256" key="4">
    <source>
        <dbReference type="ARBA" id="ARBA00022833"/>
    </source>
</evidence>
<keyword evidence="2" id="KW-0479">Metal-binding</keyword>
<dbReference type="AlphaFoldDB" id="A0A0F9VZA0"/>
<dbReference type="GO" id="GO:0016811">
    <property type="term" value="F:hydrolase activity, acting on carbon-nitrogen (but not peptide) bonds, in linear amides"/>
    <property type="evidence" value="ECO:0007669"/>
    <property type="project" value="InterPro"/>
</dbReference>
<protein>
    <recommendedName>
        <fullName evidence="6">Succinylglutamate desuccinylase/Aspartoacylase catalytic domain-containing protein</fullName>
    </recommendedName>
</protein>
<feature type="region of interest" description="Disordered" evidence="5">
    <location>
        <begin position="104"/>
        <end position="125"/>
    </location>
</feature>
<comment type="cofactor">
    <cofactor evidence="1">
        <name>Zn(2+)</name>
        <dbReference type="ChEBI" id="CHEBI:29105"/>
    </cofactor>
</comment>
<evidence type="ECO:0000256" key="2">
    <source>
        <dbReference type="ARBA" id="ARBA00022723"/>
    </source>
</evidence>
<comment type="caution">
    <text evidence="7">The sequence shown here is derived from an EMBL/GenBank/DDBJ whole genome shotgun (WGS) entry which is preliminary data.</text>
</comment>
<evidence type="ECO:0000256" key="3">
    <source>
        <dbReference type="ARBA" id="ARBA00022801"/>
    </source>
</evidence>
<accession>A0A0F9VZA0</accession>
<evidence type="ECO:0000256" key="5">
    <source>
        <dbReference type="SAM" id="MobiDB-lite"/>
    </source>
</evidence>
<dbReference type="InterPro" id="IPR053138">
    <property type="entry name" value="N-alpha-Ac-DABA_deacetylase"/>
</dbReference>
<dbReference type="NCBIfam" id="TIGR02994">
    <property type="entry name" value="ectoine_eutE"/>
    <property type="match status" value="1"/>
</dbReference>
<dbReference type="InterPro" id="IPR014336">
    <property type="entry name" value="DoeB"/>
</dbReference>
<dbReference type="PANTHER" id="PTHR37326:SF1">
    <property type="entry name" value="BLL3975 PROTEIN"/>
    <property type="match status" value="1"/>
</dbReference>
<organism evidence="7">
    <name type="scientific">marine sediment metagenome</name>
    <dbReference type="NCBI Taxonomy" id="412755"/>
    <lineage>
        <taxon>unclassified sequences</taxon>
        <taxon>metagenomes</taxon>
        <taxon>ecological metagenomes</taxon>
    </lineage>
</organism>
<dbReference type="CDD" id="cd06252">
    <property type="entry name" value="M14_ASTE_ASPA-like"/>
    <property type="match status" value="1"/>
</dbReference>
<dbReference type="EMBL" id="LAZR01000007">
    <property type="protein sequence ID" value="KKO09415.1"/>
    <property type="molecule type" value="Genomic_DNA"/>
</dbReference>
<dbReference type="InterPro" id="IPR043795">
    <property type="entry name" value="N-alpha-Ac-DABA-like"/>
</dbReference>
<dbReference type="GO" id="GO:0016788">
    <property type="term" value="F:hydrolase activity, acting on ester bonds"/>
    <property type="evidence" value="ECO:0007669"/>
    <property type="project" value="InterPro"/>
</dbReference>
<dbReference type="Pfam" id="PF24827">
    <property type="entry name" value="AstE_AspA_cat"/>
    <property type="match status" value="1"/>
</dbReference>
<name>A0A0F9VZA0_9ZZZZ</name>
<dbReference type="PIRSF" id="PIRSF039012">
    <property type="entry name" value="ASP"/>
    <property type="match status" value="1"/>
</dbReference>
<reference evidence="7" key="1">
    <citation type="journal article" date="2015" name="Nature">
        <title>Complex archaea that bridge the gap between prokaryotes and eukaryotes.</title>
        <authorList>
            <person name="Spang A."/>
            <person name="Saw J.H."/>
            <person name="Jorgensen S.L."/>
            <person name="Zaremba-Niedzwiedzka K."/>
            <person name="Martijn J."/>
            <person name="Lind A.E."/>
            <person name="van Eijk R."/>
            <person name="Schleper C."/>
            <person name="Guy L."/>
            <person name="Ettema T.J."/>
        </authorList>
    </citation>
    <scope>NUCLEOTIDE SEQUENCE</scope>
</reference>
<dbReference type="GO" id="GO:0046872">
    <property type="term" value="F:metal ion binding"/>
    <property type="evidence" value="ECO:0007669"/>
    <property type="project" value="UniProtKB-KW"/>
</dbReference>
<evidence type="ECO:0000256" key="1">
    <source>
        <dbReference type="ARBA" id="ARBA00001947"/>
    </source>
</evidence>
<sequence>MTDQPSQLRPSPISATVDFDADGVQHGFLKLPISTDESAWGAVMIPVTVVKNGDGPTALLTGGNHGDEYEGITSLLKLSSTLKAEDVTGRVIIVPCMNTPAVMAGKRTSPMDKGNLNRSFPGDPNGSVTPQIADYFTRVLVPMADVVLDLHSGGRTLDILPFGASHVLDNKAQQQSALEGAKAFGAPYAMVMFELDAEKLFDTACERQGKVFVATELGGGGTSTPLSIAIAERGVRNFLIHYGLVAGEVEMPASGQIYLDMPDASCYVQSQHSGVLELLVALGDEVKKGQTIAYVYDMTRSGTKPVAYKAERDGILMARRAPSLINMGDTLAVIADVVDRLEA</sequence>
<feature type="domain" description="Succinylglutamate desuccinylase/Aspartoacylase catalytic" evidence="6">
    <location>
        <begin position="54"/>
        <end position="241"/>
    </location>
</feature>
<dbReference type="Gene3D" id="3.40.630.10">
    <property type="entry name" value="Zn peptidases"/>
    <property type="match status" value="1"/>
</dbReference>
<gene>
    <name evidence="7" type="ORF">LCGC14_0037570</name>
</gene>
<evidence type="ECO:0000259" key="6">
    <source>
        <dbReference type="Pfam" id="PF24827"/>
    </source>
</evidence>